<geneLocation type="plasmid" evidence="2 3">
    <name>pRVR2</name>
</geneLocation>
<dbReference type="CDD" id="cd01029">
    <property type="entry name" value="TOPRIM_primases"/>
    <property type="match status" value="1"/>
</dbReference>
<feature type="region of interest" description="Disordered" evidence="1">
    <location>
        <begin position="84"/>
        <end position="126"/>
    </location>
</feature>
<dbReference type="RefSeq" id="WP_202240027.1">
    <property type="nucleotide sequence ID" value="NZ_AP018367.1"/>
</dbReference>
<accession>A0A7U3QW53</accession>
<keyword evidence="2" id="KW-0614">Plasmid</keyword>
<name>A0A7U3QW53_9ACTN</name>
<evidence type="ECO:0000313" key="3">
    <source>
        <dbReference type="Proteomes" id="UP000595703"/>
    </source>
</evidence>
<sequence>MSAAFSESTASYGLILSRLSAGGSRFEYRRSQKAKATCPAHDDAAPSLAIDYHPSERKTLIYCHAGCAADAVLGALGLSRADLYDDPMPEGRKRRPLSSVSQDRRADRKTVPTQKAPKKPVCATPPGKRVETARYTYVDVDGVVVGEKIRRECPGCSVCETAEKPAKSISWERPKKTGPGVEFHMPEDPPLYRLPELLRSLPGQTVYVGEGEKVVDAAVGMGLLATTKPGSASTRWNPEWSALFTGLHVVILADRDTPGYRSARAIRDALLPVAASVSVLHTPVETKGADLVDHLDAGLDLDGLVAVPEDVLDPDRATVPTISSASGTVHTSPASVGEPIAGDDGRPNRRDEYTLRHGEVVKVTRKLLGTDDEGTKQYETNFDVILGVAARIVRVEYKDTADTPQTASTEDEPERERATSGYVLELVHPKHSDQPVLMHVSLKSFDTGAWLHNLPWQNVYYKSSKTAVSQIRDAIRALSEDAERVPVYAATGWRRLPDGRHMYVTASGGITVDGLVPLRTSFPGRLGLLALPAPSQEPSEIRRAALSSLSIPGFVPEFAAVAMLGLVYRAPFGRCPSSICLYGLPGSVKTGVGTIVVRHHAPGLSRSESLLSISDTGSTQLGTNEVLYRLKDTIVLGDDSAPDRSVRDAAVRTSRLSRTQYNGEGRIRLVYKDGELDLDEQRGPRGSFIQTSEVLASTDSAQQRMLTIHMNRDEINLDNVVAISRPEVAADCALLTASYVQWIAHRYEELHAEVGELADHYAHRLRPYCGDRPAEHLGQFASGWHMMLRYLQEVQAVSAEEAAGWWATAWAALVDAADRERQLLANQAAHRRLLGYLASAFAAGRAHLVGQDGLCPSDRQTAMRYGWSTTEAGADPVTPPVLRAGGTRVGVVTRVQGDGDPEPVERLWLDHKTATRIAIREAHDAEEAFTATADMLTGALRQAGVIAVEYESVGNGRWVKPRRPMPGGRRRVWDLAAAQLDEGDGSGDAAGLPPRPDTPPTPQPAPFTPVAGPPTAQQAAAPTSQPSVPPQTRPASENLAPEVTDEEPEDPLTQLDLFDNTDEPPTQNGQEATSDPAAPSVAQMAAEDSSGPQSPAQGPERGVEPPYYESDGPEDQDQDDDTDSAAPTPWRAAVAVADVDGLHLPDGEVLPLPAPVAQLHAGRLAWLVDELGLGHGGRARGTGVSARWRPDDGQIYVTEALAEAMNLPVLEDAPADERRAALQQQLGHPFIAQARADGWTVERWGDPLRIWRVREGGGRNISAQIVIAPYAVLHGDRFLEDNPAPALIARRVQQLADTVGVTYRRSPGTTGHELLRAMRPKRGRRAVPLDRAELPPPALEFRNLYTARVWDRRPTEAELKRRFILSYDARAAYLSVCSSLACGRGKVEHHTAPTFDPKVPGYWLAKPPAWQHWGTFNPFGPHREDGTPRLYLTPTLAYAQKDLGLDIEVIEAWIWPDHYRMLEPWYKQLSAARKALGPDADPTVGGTVKDVYTHSLGLFNSDHLRGNPARDIDASELFRPDVQQAAMAAHQANLTRAIMKVHDASGLLPIAVKTDCVYWVVDDPDFATAVPGLKLESHLGAFKPEGAALAADIWPHLRPGRWFPTGDAFTTPEEWSY</sequence>
<proteinExistence type="predicted"/>
<reference evidence="2 3" key="1">
    <citation type="journal article" date="2020" name="Sci. Rep.">
        <title>beta-carboline chemical signals induce reveromycin production through a LuxR family regulator in Streptomyces sp. SN-593.</title>
        <authorList>
            <person name="Panthee S."/>
            <person name="Kito N."/>
            <person name="Hayashi T."/>
            <person name="Shimizu T."/>
            <person name="Ishikawa J."/>
            <person name="Hamamoto H."/>
            <person name="Osada H."/>
            <person name="Takahashi S."/>
        </authorList>
    </citation>
    <scope>NUCLEOTIDE SEQUENCE [LARGE SCALE GENOMIC DNA]</scope>
    <source>
        <strain evidence="2 3">SN-593</strain>
        <plasmid evidence="2 3">pRVR2</plasmid>
    </source>
</reference>
<dbReference type="Proteomes" id="UP000595703">
    <property type="component" value="Plasmid pRVR2"/>
</dbReference>
<gene>
    <name evidence="2" type="ORF">RVR_P243</name>
</gene>
<keyword evidence="3" id="KW-1185">Reference proteome</keyword>
<dbReference type="KEGG" id="arev:RVR_P243"/>
<feature type="compositionally biased region" description="Polar residues" evidence="1">
    <location>
        <begin position="322"/>
        <end position="334"/>
    </location>
</feature>
<dbReference type="InterPro" id="IPR034154">
    <property type="entry name" value="TOPRIM_DnaG/twinkle"/>
</dbReference>
<feature type="compositionally biased region" description="Low complexity" evidence="1">
    <location>
        <begin position="1008"/>
        <end position="1026"/>
    </location>
</feature>
<organism evidence="2 3">
    <name type="scientific">Actinacidiphila reveromycinica</name>
    <dbReference type="NCBI Taxonomy" id="659352"/>
    <lineage>
        <taxon>Bacteria</taxon>
        <taxon>Bacillati</taxon>
        <taxon>Actinomycetota</taxon>
        <taxon>Actinomycetes</taxon>
        <taxon>Kitasatosporales</taxon>
        <taxon>Streptomycetaceae</taxon>
        <taxon>Actinacidiphila</taxon>
    </lineage>
</organism>
<feature type="compositionally biased region" description="Acidic residues" evidence="1">
    <location>
        <begin position="1111"/>
        <end position="1123"/>
    </location>
</feature>
<feature type="region of interest" description="Disordered" evidence="1">
    <location>
        <begin position="981"/>
        <end position="1126"/>
    </location>
</feature>
<feature type="region of interest" description="Disordered" evidence="1">
    <location>
        <begin position="322"/>
        <end position="351"/>
    </location>
</feature>
<dbReference type="EMBL" id="AP018367">
    <property type="protein sequence ID" value="BBG20785.1"/>
    <property type="molecule type" value="Genomic_DNA"/>
</dbReference>
<evidence type="ECO:0000256" key="1">
    <source>
        <dbReference type="SAM" id="MobiDB-lite"/>
    </source>
</evidence>
<evidence type="ECO:0000313" key="2">
    <source>
        <dbReference type="EMBL" id="BBG20785.1"/>
    </source>
</evidence>
<protein>
    <submittedName>
        <fullName evidence="2">Putative transcriptional regulator</fullName>
    </submittedName>
</protein>
<feature type="compositionally biased region" description="Pro residues" evidence="1">
    <location>
        <begin position="993"/>
        <end position="1007"/>
    </location>
</feature>
<feature type="compositionally biased region" description="Polar residues" evidence="1">
    <location>
        <begin position="1063"/>
        <end position="1073"/>
    </location>
</feature>